<organism evidence="5 6">
    <name type="scientific">Achaetomium macrosporum</name>
    <dbReference type="NCBI Taxonomy" id="79813"/>
    <lineage>
        <taxon>Eukaryota</taxon>
        <taxon>Fungi</taxon>
        <taxon>Dikarya</taxon>
        <taxon>Ascomycota</taxon>
        <taxon>Pezizomycotina</taxon>
        <taxon>Sordariomycetes</taxon>
        <taxon>Sordariomycetidae</taxon>
        <taxon>Sordariales</taxon>
        <taxon>Chaetomiaceae</taxon>
        <taxon>Achaetomium</taxon>
    </lineage>
</organism>
<name>A0AAN7C8K9_9PEZI</name>
<dbReference type="PROSITE" id="PS50102">
    <property type="entry name" value="RRM"/>
    <property type="match status" value="1"/>
</dbReference>
<evidence type="ECO:0000313" key="5">
    <source>
        <dbReference type="EMBL" id="KAK4236378.1"/>
    </source>
</evidence>
<evidence type="ECO:0000256" key="2">
    <source>
        <dbReference type="ARBA" id="ARBA00022884"/>
    </source>
</evidence>
<dbReference type="Gene3D" id="3.30.70.330">
    <property type="match status" value="1"/>
</dbReference>
<evidence type="ECO:0000259" key="4">
    <source>
        <dbReference type="PROSITE" id="PS50102"/>
    </source>
</evidence>
<dbReference type="Pfam" id="PF00076">
    <property type="entry name" value="RRM_1"/>
    <property type="match status" value="1"/>
</dbReference>
<dbReference type="GO" id="GO:0006376">
    <property type="term" value="P:mRNA splice site recognition"/>
    <property type="evidence" value="ECO:0007669"/>
    <property type="project" value="TreeGrafter"/>
</dbReference>
<accession>A0AAN7C8K9</accession>
<protein>
    <recommendedName>
        <fullName evidence="4">RRM domain-containing protein</fullName>
    </recommendedName>
</protein>
<keyword evidence="6" id="KW-1185">Reference proteome</keyword>
<dbReference type="InterPro" id="IPR050825">
    <property type="entry name" value="RBM42_RBP45_47-like"/>
</dbReference>
<dbReference type="SUPFAM" id="SSF54928">
    <property type="entry name" value="RNA-binding domain, RBD"/>
    <property type="match status" value="1"/>
</dbReference>
<keyword evidence="1" id="KW-0677">Repeat</keyword>
<sequence length="139" mass="14939">LGDLGPEFNEYVLVSQSCFPSCKSAKTMADAMTGQSHGYSFVRFSDESDQLRALVKMQGVYCGNRPMRISTATPKTRSHGYGQSHGTNPRRLPTAWAGRLPILTVHPDLAALTAAHPSAATLLRAFLPAPWPSHVSASG</sequence>
<feature type="domain" description="RRM" evidence="4">
    <location>
        <begin position="1"/>
        <end position="74"/>
    </location>
</feature>
<dbReference type="InterPro" id="IPR035979">
    <property type="entry name" value="RBD_domain_sf"/>
</dbReference>
<dbReference type="EMBL" id="MU860196">
    <property type="protein sequence ID" value="KAK4236378.1"/>
    <property type="molecule type" value="Genomic_DNA"/>
</dbReference>
<feature type="non-terminal residue" evidence="5">
    <location>
        <position position="1"/>
    </location>
</feature>
<dbReference type="InterPro" id="IPR000504">
    <property type="entry name" value="RRM_dom"/>
</dbReference>
<reference evidence="5" key="1">
    <citation type="journal article" date="2023" name="Mol. Phylogenet. Evol.">
        <title>Genome-scale phylogeny and comparative genomics of the fungal order Sordariales.</title>
        <authorList>
            <person name="Hensen N."/>
            <person name="Bonometti L."/>
            <person name="Westerberg I."/>
            <person name="Brannstrom I.O."/>
            <person name="Guillou S."/>
            <person name="Cros-Aarteil S."/>
            <person name="Calhoun S."/>
            <person name="Haridas S."/>
            <person name="Kuo A."/>
            <person name="Mondo S."/>
            <person name="Pangilinan J."/>
            <person name="Riley R."/>
            <person name="LaButti K."/>
            <person name="Andreopoulos B."/>
            <person name="Lipzen A."/>
            <person name="Chen C."/>
            <person name="Yan M."/>
            <person name="Daum C."/>
            <person name="Ng V."/>
            <person name="Clum A."/>
            <person name="Steindorff A."/>
            <person name="Ohm R.A."/>
            <person name="Martin F."/>
            <person name="Silar P."/>
            <person name="Natvig D.O."/>
            <person name="Lalanne C."/>
            <person name="Gautier V."/>
            <person name="Ament-Velasquez S.L."/>
            <person name="Kruys A."/>
            <person name="Hutchinson M.I."/>
            <person name="Powell A.J."/>
            <person name="Barry K."/>
            <person name="Miller A.N."/>
            <person name="Grigoriev I.V."/>
            <person name="Debuchy R."/>
            <person name="Gladieux P."/>
            <person name="Hiltunen Thoren M."/>
            <person name="Johannesson H."/>
        </authorList>
    </citation>
    <scope>NUCLEOTIDE SEQUENCE</scope>
    <source>
        <strain evidence="5">CBS 532.94</strain>
    </source>
</reference>
<evidence type="ECO:0000256" key="3">
    <source>
        <dbReference type="PROSITE-ProRule" id="PRU00176"/>
    </source>
</evidence>
<dbReference type="Proteomes" id="UP001303760">
    <property type="component" value="Unassembled WGS sequence"/>
</dbReference>
<evidence type="ECO:0000256" key="1">
    <source>
        <dbReference type="ARBA" id="ARBA00022737"/>
    </source>
</evidence>
<dbReference type="InterPro" id="IPR012677">
    <property type="entry name" value="Nucleotide-bd_a/b_plait_sf"/>
</dbReference>
<keyword evidence="2 3" id="KW-0694">RNA-binding</keyword>
<dbReference type="GO" id="GO:0003729">
    <property type="term" value="F:mRNA binding"/>
    <property type="evidence" value="ECO:0007669"/>
    <property type="project" value="InterPro"/>
</dbReference>
<gene>
    <name evidence="5" type="ORF">C8A03DRAFT_16966</name>
</gene>
<comment type="caution">
    <text evidence="5">The sequence shown here is derived from an EMBL/GenBank/DDBJ whole genome shotgun (WGS) entry which is preliminary data.</text>
</comment>
<dbReference type="AlphaFoldDB" id="A0AAN7C8K9"/>
<dbReference type="GO" id="GO:0005829">
    <property type="term" value="C:cytosol"/>
    <property type="evidence" value="ECO:0007669"/>
    <property type="project" value="TreeGrafter"/>
</dbReference>
<evidence type="ECO:0000313" key="6">
    <source>
        <dbReference type="Proteomes" id="UP001303760"/>
    </source>
</evidence>
<reference evidence="5" key="2">
    <citation type="submission" date="2023-05" db="EMBL/GenBank/DDBJ databases">
        <authorList>
            <consortium name="Lawrence Berkeley National Laboratory"/>
            <person name="Steindorff A."/>
            <person name="Hensen N."/>
            <person name="Bonometti L."/>
            <person name="Westerberg I."/>
            <person name="Brannstrom I.O."/>
            <person name="Guillou S."/>
            <person name="Cros-Aarteil S."/>
            <person name="Calhoun S."/>
            <person name="Haridas S."/>
            <person name="Kuo A."/>
            <person name="Mondo S."/>
            <person name="Pangilinan J."/>
            <person name="Riley R."/>
            <person name="Labutti K."/>
            <person name="Andreopoulos B."/>
            <person name="Lipzen A."/>
            <person name="Chen C."/>
            <person name="Yanf M."/>
            <person name="Daum C."/>
            <person name="Ng V."/>
            <person name="Clum A."/>
            <person name="Ohm R."/>
            <person name="Martin F."/>
            <person name="Silar P."/>
            <person name="Natvig D."/>
            <person name="Lalanne C."/>
            <person name="Gautier V."/>
            <person name="Ament-Velasquez S.L."/>
            <person name="Kruys A."/>
            <person name="Hutchinson M.I."/>
            <person name="Powell A.J."/>
            <person name="Barry K."/>
            <person name="Miller A.N."/>
            <person name="Grigoriev I.V."/>
            <person name="Debuchy R."/>
            <person name="Gladieux P."/>
            <person name="Thoren M.H."/>
            <person name="Johannesson H."/>
        </authorList>
    </citation>
    <scope>NUCLEOTIDE SEQUENCE</scope>
    <source>
        <strain evidence="5">CBS 532.94</strain>
    </source>
</reference>
<proteinExistence type="predicted"/>
<dbReference type="PANTHER" id="PTHR47640:SF10">
    <property type="entry name" value="TRNA SELENOCYSTEINE 1-ASSOCIATED PROTEIN 1-RELATED"/>
    <property type="match status" value="1"/>
</dbReference>
<dbReference type="PANTHER" id="PTHR47640">
    <property type="entry name" value="TRNA SELENOCYSTEINE 1-ASSOCIATED PROTEIN 1-RELATED-RELATED"/>
    <property type="match status" value="1"/>
</dbReference>